<feature type="region of interest" description="Disordered" evidence="1">
    <location>
        <begin position="1"/>
        <end position="25"/>
    </location>
</feature>
<evidence type="ECO:0000256" key="1">
    <source>
        <dbReference type="SAM" id="MobiDB-lite"/>
    </source>
</evidence>
<dbReference type="EMBL" id="BMMF01000001">
    <property type="protein sequence ID" value="GGK18262.1"/>
    <property type="molecule type" value="Genomic_DNA"/>
</dbReference>
<gene>
    <name evidence="2" type="ORF">GCM10011322_01250</name>
</gene>
<protein>
    <submittedName>
        <fullName evidence="2">HicA-related toxin-antitoxin protein</fullName>
    </submittedName>
</protein>
<accession>A0A917Q3L8</accession>
<evidence type="ECO:0000313" key="3">
    <source>
        <dbReference type="Proteomes" id="UP000600449"/>
    </source>
</evidence>
<reference evidence="2 3" key="1">
    <citation type="journal article" date="2014" name="Int. J. Syst. Evol. Microbiol.">
        <title>Complete genome sequence of Corynebacterium casei LMG S-19264T (=DSM 44701T), isolated from a smear-ripened cheese.</title>
        <authorList>
            <consortium name="US DOE Joint Genome Institute (JGI-PGF)"/>
            <person name="Walter F."/>
            <person name="Albersmeier A."/>
            <person name="Kalinowski J."/>
            <person name="Ruckert C."/>
        </authorList>
    </citation>
    <scope>NUCLEOTIDE SEQUENCE [LARGE SCALE GENOMIC DNA]</scope>
    <source>
        <strain evidence="2 3">CGMCC 1.9161</strain>
    </source>
</reference>
<evidence type="ECO:0000313" key="2">
    <source>
        <dbReference type="EMBL" id="GGK18262.1"/>
    </source>
</evidence>
<organism evidence="2 3">
    <name type="scientific">Salinarimonas ramus</name>
    <dbReference type="NCBI Taxonomy" id="690164"/>
    <lineage>
        <taxon>Bacteria</taxon>
        <taxon>Pseudomonadati</taxon>
        <taxon>Pseudomonadota</taxon>
        <taxon>Alphaproteobacteria</taxon>
        <taxon>Hyphomicrobiales</taxon>
        <taxon>Salinarimonadaceae</taxon>
        <taxon>Salinarimonas</taxon>
    </lineage>
</organism>
<sequence length="99" mass="10733">MPLPGEDAGAPVPMSSKRLEKMRTNPRNDWTIEDIVKVCRDLGMNCHRPSSGSHYTVSSGFLVGALTVPYKRPIKPVYIRQLVSLADAHVRASSGGAGE</sequence>
<keyword evidence="3" id="KW-1185">Reference proteome</keyword>
<name>A0A917Q3L8_9HYPH</name>
<comment type="caution">
    <text evidence="2">The sequence shown here is derived from an EMBL/GenBank/DDBJ whole genome shotgun (WGS) entry which is preliminary data.</text>
</comment>
<dbReference type="AlphaFoldDB" id="A0A917Q3L8"/>
<dbReference type="Proteomes" id="UP000600449">
    <property type="component" value="Unassembled WGS sequence"/>
</dbReference>
<proteinExistence type="predicted"/>